<proteinExistence type="predicted"/>
<feature type="chain" id="PRO_5032516293" description="T9SS type A sorting domain-containing protein" evidence="1">
    <location>
        <begin position="28"/>
        <end position="680"/>
    </location>
</feature>
<evidence type="ECO:0000256" key="1">
    <source>
        <dbReference type="SAM" id="SignalP"/>
    </source>
</evidence>
<evidence type="ECO:0008006" key="4">
    <source>
        <dbReference type="Google" id="ProtNLM"/>
    </source>
</evidence>
<comment type="caution">
    <text evidence="2">The sequence shown here is derived from an EMBL/GenBank/DDBJ whole genome shotgun (WGS) entry which is preliminary data.</text>
</comment>
<sequence length="680" mass="71320">MRTISQSFTQLAAAGLSLAFIATSAHAWTSIKAVKTATGGIVNDVQVVADGTGGTYTCWSDNRNANFDVFVQHLDAAGAVMPGWSATGNAVATQPGDQVLPRMALGLSGGVIVTWEDGRLSNNTDIYAARLTRTGVLEWTSQVCNTTGDQRAPLIVSDMAGGAVISWWNQPLQVFTAQRLNSAGGKVWLSIGVTPSTAGNQFHQDLVSDGAGGALIAINSGWLRVHQLSGSNGDPAWVPADGTLIVADNSPFPSLAADGLGGAYVAYSYTASAGNINIAASHVSSSGQLMSSMVLCAAPFHQVVPKVVCDGEGAIVAWNDYRRNLGSATDWYAARIKPDPINPPADVLDSCNWPTDGLIVMKDLTTDQEIVTNMVSDGHGGAVLAAQTSVTSDILARRIRREGLRDSSSLLASGAVVQSRPSIARVAAGKTVTVWREGSNAINAQELTFVQDPAGPSLTVSTGFRSVRLDWVGPGNDPVLGAVQSFEARYASAPITDANFSAAALMGSMVVSGPPGTPYCASVVTPVCGLYYFAVRSIYAVCSGPSLLRTLSANAKCSGTSAVVCEFAARSPTPIDDGPSIDTQARELELATPRPNPSAERATLSFSIPSTLQGKPYELAVFDLTGRRIQLVDKGVATAGRFSMDWNLRGDHGRRVSAGVYYVRLVVGVEMRKQSMMVLD</sequence>
<keyword evidence="1" id="KW-0732">Signal</keyword>
<dbReference type="Gene3D" id="2.60.40.4070">
    <property type="match status" value="1"/>
</dbReference>
<organism evidence="2 3">
    <name type="scientific">Eiseniibacteriota bacterium</name>
    <dbReference type="NCBI Taxonomy" id="2212470"/>
    <lineage>
        <taxon>Bacteria</taxon>
        <taxon>Candidatus Eiseniibacteriota</taxon>
    </lineage>
</organism>
<name>A0A849SNZ5_UNCEI</name>
<dbReference type="Proteomes" id="UP000580839">
    <property type="component" value="Unassembled WGS sequence"/>
</dbReference>
<dbReference type="AlphaFoldDB" id="A0A849SNZ5"/>
<gene>
    <name evidence="2" type="ORF">HOP12_10500</name>
</gene>
<protein>
    <recommendedName>
        <fullName evidence="4">T9SS type A sorting domain-containing protein</fullName>
    </recommendedName>
</protein>
<evidence type="ECO:0000313" key="2">
    <source>
        <dbReference type="EMBL" id="NOT34587.1"/>
    </source>
</evidence>
<dbReference type="EMBL" id="JABFRW010000132">
    <property type="protein sequence ID" value="NOT34587.1"/>
    <property type="molecule type" value="Genomic_DNA"/>
</dbReference>
<evidence type="ECO:0000313" key="3">
    <source>
        <dbReference type="Proteomes" id="UP000580839"/>
    </source>
</evidence>
<feature type="signal peptide" evidence="1">
    <location>
        <begin position="1"/>
        <end position="27"/>
    </location>
</feature>
<accession>A0A849SNZ5</accession>
<reference evidence="2 3" key="1">
    <citation type="submission" date="2020-04" db="EMBL/GenBank/DDBJ databases">
        <title>Metagenomic profiling of ammonia- and methane-oxidizing microorganisms in a Dutch drinking water treatment plant.</title>
        <authorList>
            <person name="Poghosyan L."/>
            <person name="Leucker S."/>
        </authorList>
    </citation>
    <scope>NUCLEOTIDE SEQUENCE [LARGE SCALE GENOMIC DNA]</scope>
    <source>
        <strain evidence="2">S-RSF-IL-03</strain>
    </source>
</reference>